<feature type="compositionally biased region" description="Basic residues" evidence="1">
    <location>
        <begin position="70"/>
        <end position="81"/>
    </location>
</feature>
<sequence>MTSINNNKISRIKQLCNRVLHRSRGIGRPYDVVTIIHYNNEFLPFLELFATQSKTSSLVMETPTMGHQQGSRRHSGLGRLV</sequence>
<evidence type="ECO:0000313" key="3">
    <source>
        <dbReference type="Proteomes" id="UP000824120"/>
    </source>
</evidence>
<feature type="region of interest" description="Disordered" evidence="1">
    <location>
        <begin position="60"/>
        <end position="81"/>
    </location>
</feature>
<reference evidence="2 3" key="1">
    <citation type="submission" date="2020-09" db="EMBL/GenBank/DDBJ databases">
        <title>De no assembly of potato wild relative species, Solanum commersonii.</title>
        <authorList>
            <person name="Cho K."/>
        </authorList>
    </citation>
    <scope>NUCLEOTIDE SEQUENCE [LARGE SCALE GENOMIC DNA]</scope>
    <source>
        <strain evidence="2">LZ3.2</strain>
        <tissue evidence="2">Leaf</tissue>
    </source>
</reference>
<accession>A0A9J5W4G8</accession>
<organism evidence="2 3">
    <name type="scientific">Solanum commersonii</name>
    <name type="common">Commerson's wild potato</name>
    <name type="synonym">Commerson's nightshade</name>
    <dbReference type="NCBI Taxonomy" id="4109"/>
    <lineage>
        <taxon>Eukaryota</taxon>
        <taxon>Viridiplantae</taxon>
        <taxon>Streptophyta</taxon>
        <taxon>Embryophyta</taxon>
        <taxon>Tracheophyta</taxon>
        <taxon>Spermatophyta</taxon>
        <taxon>Magnoliopsida</taxon>
        <taxon>eudicotyledons</taxon>
        <taxon>Gunneridae</taxon>
        <taxon>Pentapetalae</taxon>
        <taxon>asterids</taxon>
        <taxon>lamiids</taxon>
        <taxon>Solanales</taxon>
        <taxon>Solanaceae</taxon>
        <taxon>Solanoideae</taxon>
        <taxon>Solaneae</taxon>
        <taxon>Solanum</taxon>
    </lineage>
</organism>
<name>A0A9J5W4G8_SOLCO</name>
<dbReference type="EMBL" id="JACXVP010000012">
    <property type="protein sequence ID" value="KAG5570156.1"/>
    <property type="molecule type" value="Genomic_DNA"/>
</dbReference>
<proteinExistence type="predicted"/>
<feature type="compositionally biased region" description="Polar residues" evidence="1">
    <location>
        <begin position="60"/>
        <end position="69"/>
    </location>
</feature>
<gene>
    <name evidence="2" type="ORF">H5410_059922</name>
</gene>
<dbReference type="Proteomes" id="UP000824120">
    <property type="component" value="Chromosome 12"/>
</dbReference>
<keyword evidence="3" id="KW-1185">Reference proteome</keyword>
<evidence type="ECO:0000313" key="2">
    <source>
        <dbReference type="EMBL" id="KAG5570156.1"/>
    </source>
</evidence>
<protein>
    <submittedName>
        <fullName evidence="2">Uncharacterized protein</fullName>
    </submittedName>
</protein>
<dbReference type="AlphaFoldDB" id="A0A9J5W4G8"/>
<evidence type="ECO:0000256" key="1">
    <source>
        <dbReference type="SAM" id="MobiDB-lite"/>
    </source>
</evidence>
<comment type="caution">
    <text evidence="2">The sequence shown here is derived from an EMBL/GenBank/DDBJ whole genome shotgun (WGS) entry which is preliminary data.</text>
</comment>